<evidence type="ECO:0000256" key="9">
    <source>
        <dbReference type="SAM" id="SignalP"/>
    </source>
</evidence>
<evidence type="ECO:0000256" key="5">
    <source>
        <dbReference type="ARBA" id="ARBA00022807"/>
    </source>
</evidence>
<protein>
    <submittedName>
        <fullName evidence="13">Cysteine proteinase rd21a</fullName>
    </submittedName>
</protein>
<keyword evidence="3 9" id="KW-0732">Signal</keyword>
<feature type="chain" id="PRO_5030002190" evidence="9">
    <location>
        <begin position="24"/>
        <end position="474"/>
    </location>
</feature>
<name>A0A061RK08_9CHLO</name>
<evidence type="ECO:0000256" key="8">
    <source>
        <dbReference type="SAM" id="MobiDB-lite"/>
    </source>
</evidence>
<evidence type="ECO:0000256" key="4">
    <source>
        <dbReference type="ARBA" id="ARBA00022801"/>
    </source>
</evidence>
<feature type="domain" description="Cathepsin propeptide inhibitor" evidence="12">
    <location>
        <begin position="49"/>
        <end position="106"/>
    </location>
</feature>
<dbReference type="Pfam" id="PF00112">
    <property type="entry name" value="Peptidase_C1"/>
    <property type="match status" value="1"/>
</dbReference>
<dbReference type="Gene3D" id="2.10.25.160">
    <property type="entry name" value="Granulin"/>
    <property type="match status" value="1"/>
</dbReference>
<evidence type="ECO:0000256" key="2">
    <source>
        <dbReference type="ARBA" id="ARBA00022670"/>
    </source>
</evidence>
<proteinExistence type="inferred from homology"/>
<dbReference type="InterPro" id="IPR000169">
    <property type="entry name" value="Pept_cys_AS"/>
</dbReference>
<dbReference type="InterPro" id="IPR013128">
    <property type="entry name" value="Peptidase_C1A"/>
</dbReference>
<dbReference type="InterPro" id="IPR000118">
    <property type="entry name" value="Granulin"/>
</dbReference>
<dbReference type="Pfam" id="PF08246">
    <property type="entry name" value="Inhibitor_I29"/>
    <property type="match status" value="1"/>
</dbReference>
<dbReference type="InterPro" id="IPR038765">
    <property type="entry name" value="Papain-like_cys_pep_sf"/>
</dbReference>
<dbReference type="CDD" id="cd02248">
    <property type="entry name" value="Peptidase_C1A"/>
    <property type="match status" value="1"/>
</dbReference>
<reference evidence="13" key="1">
    <citation type="submission" date="2014-05" db="EMBL/GenBank/DDBJ databases">
        <title>The transcriptome of the halophilic microalga Tetraselmis sp. GSL018 isolated from the Great Salt Lake, Utah.</title>
        <authorList>
            <person name="Jinkerson R.E."/>
            <person name="D'Adamo S."/>
            <person name="Posewitz M.C."/>
        </authorList>
    </citation>
    <scope>NUCLEOTIDE SEQUENCE</scope>
    <source>
        <strain evidence="13">GSL018</strain>
    </source>
</reference>
<evidence type="ECO:0000256" key="1">
    <source>
        <dbReference type="ARBA" id="ARBA00008455"/>
    </source>
</evidence>
<dbReference type="Gene3D" id="3.90.70.10">
    <property type="entry name" value="Cysteine proteinases"/>
    <property type="match status" value="1"/>
</dbReference>
<feature type="domain" description="Granulins" evidence="10">
    <location>
        <begin position="376"/>
        <end position="435"/>
    </location>
</feature>
<dbReference type="SMART" id="SM00645">
    <property type="entry name" value="Pept_C1"/>
    <property type="match status" value="1"/>
</dbReference>
<evidence type="ECO:0000259" key="10">
    <source>
        <dbReference type="SMART" id="SM00277"/>
    </source>
</evidence>
<dbReference type="InterPro" id="IPR013201">
    <property type="entry name" value="Prot_inhib_I29"/>
</dbReference>
<dbReference type="SMART" id="SM00848">
    <property type="entry name" value="Inhibitor_I29"/>
    <property type="match status" value="1"/>
</dbReference>
<comment type="similarity">
    <text evidence="1">Belongs to the peptidase C1 family.</text>
</comment>
<evidence type="ECO:0000259" key="12">
    <source>
        <dbReference type="SMART" id="SM00848"/>
    </source>
</evidence>
<dbReference type="PANTHER" id="PTHR12411">
    <property type="entry name" value="CYSTEINE PROTEASE FAMILY C1-RELATED"/>
    <property type="match status" value="1"/>
</dbReference>
<dbReference type="SMART" id="SM00277">
    <property type="entry name" value="GRAN"/>
    <property type="match status" value="1"/>
</dbReference>
<feature type="domain" description="Peptidase C1A papain C-terminal" evidence="11">
    <location>
        <begin position="137"/>
        <end position="349"/>
    </location>
</feature>
<keyword evidence="2" id="KW-0645">Protease</keyword>
<dbReference type="InterPro" id="IPR025661">
    <property type="entry name" value="Pept_asp_AS"/>
</dbReference>
<evidence type="ECO:0000256" key="6">
    <source>
        <dbReference type="ARBA" id="ARBA00023157"/>
    </source>
</evidence>
<keyword evidence="6" id="KW-1015">Disulfide bond</keyword>
<dbReference type="InterPro" id="IPR025660">
    <property type="entry name" value="Pept_his_AS"/>
</dbReference>
<sequence>MSLHRVTGLYVCLALCGSFAVFAEHLHKNSEFESIVSLEAAKSAPLEAFHKWVSHHKKSYLSDVLEFTRRFEIFKDNLAYVLAYNANYTSHYLHLNAFADLRLDEFVSFYTGLKVSDEDISRRAARNSIFSHANVEAAEEVDWREEGAVSEVKNQAQCGSCWAFSATGSIEGINKLVTGEMVSLSEQELVDCDPVDNGCGGGLMDNAFQYIIQNGGLDTEKDYPYKGVDGTCNRAKLNQKIVSIDGYEDVPPNSETDLMKAVTKQPVSVAIQANQRAFQLYGGGVLDAECGTELDHGVLAVGYSKSGSYWIVKNSWGDWWGEKGYIRLAFGKNNGAGQCGICSIPSYPVKTGPNPPPSPPGPTPAPTPAPPGPKKCDEAGMFQCEEDQTCCCQFEVSGYCLYYGCCPYPEATCCDDHKSCCPADHPVCDVDAGQCKAEGNSNDVVEMAEKRSATVTSKFVQNLERKSGILRPVA</sequence>
<dbReference type="GO" id="GO:0008234">
    <property type="term" value="F:cysteine-type peptidase activity"/>
    <property type="evidence" value="ECO:0007669"/>
    <property type="project" value="UniProtKB-KW"/>
</dbReference>
<dbReference type="PRINTS" id="PR00705">
    <property type="entry name" value="PAPAIN"/>
</dbReference>
<dbReference type="GO" id="GO:0006508">
    <property type="term" value="P:proteolysis"/>
    <property type="evidence" value="ECO:0007669"/>
    <property type="project" value="UniProtKB-KW"/>
</dbReference>
<evidence type="ECO:0000313" key="13">
    <source>
        <dbReference type="EMBL" id="JAC72328.1"/>
    </source>
</evidence>
<keyword evidence="5" id="KW-0788">Thiol protease</keyword>
<organism evidence="13">
    <name type="scientific">Tetraselmis sp. GSL018</name>
    <dbReference type="NCBI Taxonomy" id="582737"/>
    <lineage>
        <taxon>Eukaryota</taxon>
        <taxon>Viridiplantae</taxon>
        <taxon>Chlorophyta</taxon>
        <taxon>core chlorophytes</taxon>
        <taxon>Chlorodendrophyceae</taxon>
        <taxon>Chlorodendrales</taxon>
        <taxon>Chlorodendraceae</taxon>
        <taxon>Tetraselmis</taxon>
    </lineage>
</organism>
<dbReference type="SUPFAM" id="SSF54001">
    <property type="entry name" value="Cysteine proteinases"/>
    <property type="match status" value="1"/>
</dbReference>
<dbReference type="SUPFAM" id="SSF57277">
    <property type="entry name" value="Granulin repeat"/>
    <property type="match status" value="1"/>
</dbReference>
<keyword evidence="7" id="KW-0325">Glycoprotein</keyword>
<evidence type="ECO:0000256" key="3">
    <source>
        <dbReference type="ARBA" id="ARBA00022729"/>
    </source>
</evidence>
<dbReference type="InterPro" id="IPR000668">
    <property type="entry name" value="Peptidase_C1A_C"/>
</dbReference>
<dbReference type="AlphaFoldDB" id="A0A061RK08"/>
<feature type="signal peptide" evidence="9">
    <location>
        <begin position="1"/>
        <end position="23"/>
    </location>
</feature>
<gene>
    <name evidence="13" type="ORF">TSPGSL018_1</name>
</gene>
<dbReference type="PROSITE" id="PS00139">
    <property type="entry name" value="THIOL_PROTEASE_CYS"/>
    <property type="match status" value="1"/>
</dbReference>
<dbReference type="Pfam" id="PF00396">
    <property type="entry name" value="Granulin"/>
    <property type="match status" value="1"/>
</dbReference>
<feature type="region of interest" description="Disordered" evidence="8">
    <location>
        <begin position="352"/>
        <end position="372"/>
    </location>
</feature>
<evidence type="ECO:0000256" key="7">
    <source>
        <dbReference type="ARBA" id="ARBA00023180"/>
    </source>
</evidence>
<dbReference type="PROSITE" id="PS00640">
    <property type="entry name" value="THIOL_PROTEASE_ASN"/>
    <property type="match status" value="1"/>
</dbReference>
<feature type="compositionally biased region" description="Pro residues" evidence="8">
    <location>
        <begin position="353"/>
        <end position="372"/>
    </location>
</feature>
<evidence type="ECO:0000259" key="11">
    <source>
        <dbReference type="SMART" id="SM00645"/>
    </source>
</evidence>
<dbReference type="FunFam" id="3.90.70.10:FF:000067">
    <property type="entry name" value="Senescence-specific cysteine protease"/>
    <property type="match status" value="1"/>
</dbReference>
<dbReference type="InterPro" id="IPR039417">
    <property type="entry name" value="Peptidase_C1A_papain-like"/>
</dbReference>
<keyword evidence="4" id="KW-0378">Hydrolase</keyword>
<dbReference type="InterPro" id="IPR037277">
    <property type="entry name" value="Granulin_sf"/>
</dbReference>
<dbReference type="EMBL" id="GBEZ01013680">
    <property type="protein sequence ID" value="JAC72328.1"/>
    <property type="molecule type" value="Transcribed_RNA"/>
</dbReference>
<dbReference type="PROSITE" id="PS00639">
    <property type="entry name" value="THIOL_PROTEASE_HIS"/>
    <property type="match status" value="1"/>
</dbReference>
<accession>A0A061RK08</accession>